<feature type="transmembrane region" description="Helical" evidence="6">
    <location>
        <begin position="170"/>
        <end position="190"/>
    </location>
</feature>
<dbReference type="Pfam" id="PF02653">
    <property type="entry name" value="BPD_transp_2"/>
    <property type="match status" value="1"/>
</dbReference>
<evidence type="ECO:0000313" key="7">
    <source>
        <dbReference type="EMBL" id="CEJ17608.1"/>
    </source>
</evidence>
<dbReference type="GO" id="GO:0005886">
    <property type="term" value="C:plasma membrane"/>
    <property type="evidence" value="ECO:0007669"/>
    <property type="project" value="UniProtKB-SubCell"/>
</dbReference>
<feature type="transmembrane region" description="Helical" evidence="6">
    <location>
        <begin position="219"/>
        <end position="240"/>
    </location>
</feature>
<keyword evidence="3 6" id="KW-0812">Transmembrane</keyword>
<feature type="transmembrane region" description="Helical" evidence="6">
    <location>
        <begin position="117"/>
        <end position="135"/>
    </location>
</feature>
<dbReference type="Proteomes" id="UP000053470">
    <property type="component" value="Unassembled WGS sequence"/>
</dbReference>
<evidence type="ECO:0000256" key="5">
    <source>
        <dbReference type="ARBA" id="ARBA00023136"/>
    </source>
</evidence>
<dbReference type="InterPro" id="IPR043428">
    <property type="entry name" value="LivM-like"/>
</dbReference>
<feature type="transmembrane region" description="Helical" evidence="6">
    <location>
        <begin position="43"/>
        <end position="71"/>
    </location>
</feature>
<proteinExistence type="predicted"/>
<evidence type="ECO:0000256" key="1">
    <source>
        <dbReference type="ARBA" id="ARBA00004651"/>
    </source>
</evidence>
<feature type="transmembrane region" description="Helical" evidence="6">
    <location>
        <begin position="260"/>
        <end position="282"/>
    </location>
</feature>
<keyword evidence="2" id="KW-1003">Cell membrane</keyword>
<protein>
    <submittedName>
        <fullName evidence="7">Transmembrane protein</fullName>
    </submittedName>
</protein>
<name>A0A7U7JET0_RALSL</name>
<comment type="subcellular location">
    <subcellularLocation>
        <location evidence="1">Cell membrane</location>
        <topology evidence="1">Multi-pass membrane protein</topology>
    </subcellularLocation>
</comment>
<dbReference type="CDD" id="cd06581">
    <property type="entry name" value="TM_PBP1_LivM_like"/>
    <property type="match status" value="1"/>
</dbReference>
<dbReference type="PANTHER" id="PTHR30482:SF17">
    <property type="entry name" value="ABC TRANSPORTER ATP-BINDING PROTEIN"/>
    <property type="match status" value="1"/>
</dbReference>
<reference evidence="7" key="2">
    <citation type="submission" date="2022-04" db="EMBL/GenBank/DDBJ databases">
        <title>Genomic draft of R. solanacearum strain IPO1609, a phylotype IIB1/biovar 2/race 3 strain isolated from potato in Europe.</title>
        <authorList>
            <person name="Boucher C."/>
            <person name="Carrere S."/>
            <person name="Dossat C."/>
            <person name="Elbaz M."/>
            <person name="Genin S."/>
            <person name="Gouzy J."/>
            <person name="Prior P."/>
            <person name="Segurens B."/>
            <person name="Wincker P."/>
        </authorList>
    </citation>
    <scope>NUCLEOTIDE SEQUENCE</scope>
    <source>
        <strain evidence="7">IPO1609</strain>
    </source>
</reference>
<accession>A0A7U7JET0</accession>
<keyword evidence="8" id="KW-1185">Reference proteome</keyword>
<organism evidence="7 8">
    <name type="scientific">Ralstonia solanacearum IPO1609</name>
    <dbReference type="NCBI Taxonomy" id="564066"/>
    <lineage>
        <taxon>Bacteria</taxon>
        <taxon>Pseudomonadati</taxon>
        <taxon>Pseudomonadota</taxon>
        <taxon>Betaproteobacteria</taxon>
        <taxon>Burkholderiales</taxon>
        <taxon>Burkholderiaceae</taxon>
        <taxon>Ralstonia</taxon>
        <taxon>Ralstonia solanacearum species complex</taxon>
    </lineage>
</organism>
<evidence type="ECO:0000313" key="8">
    <source>
        <dbReference type="Proteomes" id="UP000053470"/>
    </source>
</evidence>
<feature type="transmembrane region" description="Helical" evidence="6">
    <location>
        <begin position="17"/>
        <end position="36"/>
    </location>
</feature>
<dbReference type="GO" id="GO:0015658">
    <property type="term" value="F:branched-chain amino acid transmembrane transporter activity"/>
    <property type="evidence" value="ECO:0007669"/>
    <property type="project" value="InterPro"/>
</dbReference>
<dbReference type="RefSeq" id="WP_003263345.1">
    <property type="nucleotide sequence ID" value="NZ_LN651281.1"/>
</dbReference>
<feature type="transmembrane region" description="Helical" evidence="6">
    <location>
        <begin position="289"/>
        <end position="308"/>
    </location>
</feature>
<evidence type="ECO:0000256" key="2">
    <source>
        <dbReference type="ARBA" id="ARBA00022475"/>
    </source>
</evidence>
<evidence type="ECO:0000256" key="3">
    <source>
        <dbReference type="ARBA" id="ARBA00022692"/>
    </source>
</evidence>
<sequence length="322" mass="34844">MSAPAPPSLPRRLAGPFALWAVLLLAPYWMPLLGGYTALGTRVLVLGLAAMSVNFLLGFTGVLSFGHAAYFGLGAYGAGFALKFLAPSTPLALVCGTLLGGIAGALLGALSVRRRGVYFAMVTIAFGQVFYYIAFQWSSLTGGDDGLRGFSRMPLDLGFTTLDILSNADAFYYFVLACLALATGLMAFVLRSPFGHTLIAIRENERRARFLGIPVNRHIWIAFTLSCFFMGFAGALYALLNNFADPRGLHYSQSGDFVMMAVMGGMRSFWGPLLGAVVFVVLQDYLSSLTVNWMSFVGMLFVAIVLFFPRGLLGVLRRRGRT</sequence>
<dbReference type="EMBL" id="LN651281">
    <property type="protein sequence ID" value="CEJ17608.1"/>
    <property type="molecule type" value="Genomic_DNA"/>
</dbReference>
<evidence type="ECO:0000256" key="6">
    <source>
        <dbReference type="SAM" id="Phobius"/>
    </source>
</evidence>
<reference evidence="7" key="1">
    <citation type="submission" date="2014-11" db="EMBL/GenBank/DDBJ databases">
        <authorList>
            <person name="Genoscope - CEA"/>
        </authorList>
    </citation>
    <scope>NUCLEOTIDE SEQUENCE</scope>
    <source>
        <strain evidence="7">IPO1609</strain>
    </source>
</reference>
<gene>
    <name evidence="7" type="ORF">RSIPO_04303</name>
</gene>
<feature type="transmembrane region" description="Helical" evidence="6">
    <location>
        <begin position="91"/>
        <end position="110"/>
    </location>
</feature>
<dbReference type="PANTHER" id="PTHR30482">
    <property type="entry name" value="HIGH-AFFINITY BRANCHED-CHAIN AMINO ACID TRANSPORT SYSTEM PERMEASE"/>
    <property type="match status" value="1"/>
</dbReference>
<dbReference type="InterPro" id="IPR001851">
    <property type="entry name" value="ABC_transp_permease"/>
</dbReference>
<evidence type="ECO:0000256" key="4">
    <source>
        <dbReference type="ARBA" id="ARBA00022989"/>
    </source>
</evidence>
<dbReference type="AlphaFoldDB" id="A0A7U7JET0"/>
<keyword evidence="4 6" id="KW-1133">Transmembrane helix</keyword>
<keyword evidence="5 6" id="KW-0472">Membrane</keyword>